<evidence type="ECO:0000313" key="4">
    <source>
        <dbReference type="Proteomes" id="UP000807025"/>
    </source>
</evidence>
<feature type="compositionally biased region" description="Polar residues" evidence="2">
    <location>
        <begin position="14"/>
        <end position="51"/>
    </location>
</feature>
<gene>
    <name evidence="3" type="ORF">BDN71DRAFT_1435257</name>
</gene>
<feature type="compositionally biased region" description="Basic and acidic residues" evidence="2">
    <location>
        <begin position="1"/>
        <end position="13"/>
    </location>
</feature>
<feature type="region of interest" description="Disordered" evidence="2">
    <location>
        <begin position="1"/>
        <end position="68"/>
    </location>
</feature>
<dbReference type="Proteomes" id="UP000807025">
    <property type="component" value="Unassembled WGS sequence"/>
</dbReference>
<keyword evidence="1" id="KW-0175">Coiled coil</keyword>
<proteinExistence type="predicted"/>
<sequence length="242" mass="27380">MDNENTGRHDPPRDQSTTGLDDNGPQGTNMASQSTTDVPMSPGESPQSPGSTHCKMMPTPVQATSELDEQSRLSQEAYNLTHVQLPPLPHLPVIHTKWNMYKPSTFGCSPSCMTCKKFQIHQFGEFNGHDGDFLHLAHFIDPNTYALLESLYMRLDHVTQHNQDLTWDLRDVRDQIEELEHQVNNTSDYNGTRTPHHAQLKASVWWTKGSLRPYHECGGSADKVNTVIGTHHWVQHTPPRQL</sequence>
<protein>
    <submittedName>
        <fullName evidence="3">Uncharacterized protein</fullName>
    </submittedName>
</protein>
<accession>A0A9P5ZNN4</accession>
<dbReference type="EMBL" id="MU154665">
    <property type="protein sequence ID" value="KAF9489599.1"/>
    <property type="molecule type" value="Genomic_DNA"/>
</dbReference>
<keyword evidence="4" id="KW-1185">Reference proteome</keyword>
<evidence type="ECO:0000313" key="3">
    <source>
        <dbReference type="EMBL" id="KAF9489599.1"/>
    </source>
</evidence>
<reference evidence="3" key="1">
    <citation type="submission" date="2020-11" db="EMBL/GenBank/DDBJ databases">
        <authorList>
            <consortium name="DOE Joint Genome Institute"/>
            <person name="Ahrendt S."/>
            <person name="Riley R."/>
            <person name="Andreopoulos W."/>
            <person name="Labutti K."/>
            <person name="Pangilinan J."/>
            <person name="Ruiz-Duenas F.J."/>
            <person name="Barrasa J.M."/>
            <person name="Sanchez-Garcia M."/>
            <person name="Camarero S."/>
            <person name="Miyauchi S."/>
            <person name="Serrano A."/>
            <person name="Linde D."/>
            <person name="Babiker R."/>
            <person name="Drula E."/>
            <person name="Ayuso-Fernandez I."/>
            <person name="Pacheco R."/>
            <person name="Padilla G."/>
            <person name="Ferreira P."/>
            <person name="Barriuso J."/>
            <person name="Kellner H."/>
            <person name="Castanera R."/>
            <person name="Alfaro M."/>
            <person name="Ramirez L."/>
            <person name="Pisabarro A.G."/>
            <person name="Kuo A."/>
            <person name="Tritt A."/>
            <person name="Lipzen A."/>
            <person name="He G."/>
            <person name="Yan M."/>
            <person name="Ng V."/>
            <person name="Cullen D."/>
            <person name="Martin F."/>
            <person name="Rosso M.-N."/>
            <person name="Henrissat B."/>
            <person name="Hibbett D."/>
            <person name="Martinez A.T."/>
            <person name="Grigoriev I.V."/>
        </authorList>
    </citation>
    <scope>NUCLEOTIDE SEQUENCE</scope>
    <source>
        <strain evidence="3">ATCC 90797</strain>
    </source>
</reference>
<organism evidence="3 4">
    <name type="scientific">Pleurotus eryngii</name>
    <name type="common">Boletus of the steppes</name>
    <dbReference type="NCBI Taxonomy" id="5323"/>
    <lineage>
        <taxon>Eukaryota</taxon>
        <taxon>Fungi</taxon>
        <taxon>Dikarya</taxon>
        <taxon>Basidiomycota</taxon>
        <taxon>Agaricomycotina</taxon>
        <taxon>Agaricomycetes</taxon>
        <taxon>Agaricomycetidae</taxon>
        <taxon>Agaricales</taxon>
        <taxon>Pleurotineae</taxon>
        <taxon>Pleurotaceae</taxon>
        <taxon>Pleurotus</taxon>
    </lineage>
</organism>
<evidence type="ECO:0000256" key="2">
    <source>
        <dbReference type="SAM" id="MobiDB-lite"/>
    </source>
</evidence>
<name>A0A9P5ZNN4_PLEER</name>
<evidence type="ECO:0000256" key="1">
    <source>
        <dbReference type="SAM" id="Coils"/>
    </source>
</evidence>
<feature type="coiled-coil region" evidence="1">
    <location>
        <begin position="162"/>
        <end position="189"/>
    </location>
</feature>
<comment type="caution">
    <text evidence="3">The sequence shown here is derived from an EMBL/GenBank/DDBJ whole genome shotgun (WGS) entry which is preliminary data.</text>
</comment>
<dbReference type="AlphaFoldDB" id="A0A9P5ZNN4"/>